<accession>S7V7C1</accession>
<dbReference type="Proteomes" id="UP000014974">
    <property type="component" value="Unassembled WGS sequence"/>
</dbReference>
<proteinExistence type="predicted"/>
<evidence type="ECO:0000313" key="2">
    <source>
        <dbReference type="Proteomes" id="UP000014974"/>
    </source>
</evidence>
<gene>
    <name evidence="1" type="ORF">ADICYQ_5418</name>
</gene>
<reference evidence="1 2" key="1">
    <citation type="journal article" date="2013" name="Genome Announc.">
        <title>Draft Genome Sequence of Cyclobacterium qasimii Strain M12-11BT, Isolated from Arctic Marine Sediment.</title>
        <authorList>
            <person name="Shivaji S."/>
            <person name="Ara S."/>
            <person name="Singh A."/>
            <person name="Kumar Pinnaka A."/>
        </authorList>
    </citation>
    <scope>NUCLEOTIDE SEQUENCE [LARGE SCALE GENOMIC DNA]</scope>
    <source>
        <strain evidence="1 2">M12-11B</strain>
    </source>
</reference>
<organism evidence="1 2">
    <name type="scientific">Cyclobacterium qasimii M12-11B</name>
    <dbReference type="NCBI Taxonomy" id="641524"/>
    <lineage>
        <taxon>Bacteria</taxon>
        <taxon>Pseudomonadati</taxon>
        <taxon>Bacteroidota</taxon>
        <taxon>Cytophagia</taxon>
        <taxon>Cytophagales</taxon>
        <taxon>Cyclobacteriaceae</taxon>
        <taxon>Cyclobacterium</taxon>
    </lineage>
</organism>
<name>S7V7C1_9BACT</name>
<protein>
    <submittedName>
        <fullName evidence="1">Uncharacterized protein</fullName>
    </submittedName>
</protein>
<dbReference type="STRING" id="641524.ADICYQ_5418"/>
<evidence type="ECO:0000313" key="1">
    <source>
        <dbReference type="EMBL" id="EPR65497.1"/>
    </source>
</evidence>
<dbReference type="AlphaFoldDB" id="S7V7C1"/>
<dbReference type="EMBL" id="ATNM01000191">
    <property type="protein sequence ID" value="EPR65497.1"/>
    <property type="molecule type" value="Genomic_DNA"/>
</dbReference>
<comment type="caution">
    <text evidence="1">The sequence shown here is derived from an EMBL/GenBank/DDBJ whole genome shotgun (WGS) entry which is preliminary data.</text>
</comment>
<sequence>MHSKKEKTVLKAFIGSILILLIPMTSFGQEAKIHSHNDYLHKAPFLGSLCQ</sequence>